<evidence type="ECO:0000313" key="1">
    <source>
        <dbReference type="Proteomes" id="UP000050640"/>
    </source>
</evidence>
<accession>A0A0R3S0P8</accession>
<dbReference type="Proteomes" id="UP000050640">
    <property type="component" value="Unplaced"/>
</dbReference>
<dbReference type="SUPFAM" id="SSF55394">
    <property type="entry name" value="Bactericidal permeability-increasing protein, BPI"/>
    <property type="match status" value="1"/>
</dbReference>
<evidence type="ECO:0000313" key="2">
    <source>
        <dbReference type="WBParaSite" id="EEL_0000820801-mRNA-1"/>
    </source>
</evidence>
<dbReference type="WBParaSite" id="EEL_0000820801-mRNA-1">
    <property type="protein sequence ID" value="EEL_0000820801-mRNA-1"/>
    <property type="gene ID" value="EEL_0000820801"/>
</dbReference>
<name>A0A0R3S0P8_9BILA</name>
<reference evidence="2" key="1">
    <citation type="submission" date="2017-02" db="UniProtKB">
        <authorList>
            <consortium name="WormBaseParasite"/>
        </authorList>
    </citation>
    <scope>IDENTIFICATION</scope>
</reference>
<dbReference type="GO" id="GO:0008289">
    <property type="term" value="F:lipid binding"/>
    <property type="evidence" value="ECO:0007669"/>
    <property type="project" value="InterPro"/>
</dbReference>
<protein>
    <submittedName>
        <fullName evidence="2">Ribosome-binding factor A</fullName>
    </submittedName>
</protein>
<dbReference type="AlphaFoldDB" id="A0A0R3S0P8"/>
<dbReference type="Gene3D" id="3.15.20.10">
    <property type="entry name" value="Bactericidal permeability-increasing protein, domain 2"/>
    <property type="match status" value="1"/>
</dbReference>
<sequence length="141" mass="16127">MGIGGTFANTIRKALNSVVPKKLWPKIKKRLRFAFNQRGEVTLEVLGAVPLAARQPLISVLNSVQSQYRISSENRISGIRLPVMCGVELERPSLSYIDHAIVVDTDFSYDLPRFIRKFKVYLNAEIARARKKERMESEEDY</sequence>
<organism evidence="1 2">
    <name type="scientific">Elaeophora elaphi</name>
    <dbReference type="NCBI Taxonomy" id="1147741"/>
    <lineage>
        <taxon>Eukaryota</taxon>
        <taxon>Metazoa</taxon>
        <taxon>Ecdysozoa</taxon>
        <taxon>Nematoda</taxon>
        <taxon>Chromadorea</taxon>
        <taxon>Rhabditida</taxon>
        <taxon>Spirurina</taxon>
        <taxon>Spiruromorpha</taxon>
        <taxon>Filarioidea</taxon>
        <taxon>Onchocercidae</taxon>
        <taxon>Elaeophora</taxon>
    </lineage>
</organism>
<proteinExistence type="predicted"/>
<dbReference type="InterPro" id="IPR017943">
    <property type="entry name" value="Bactericidal_perm-incr_a/b_dom"/>
</dbReference>
<keyword evidence="1" id="KW-1185">Reference proteome</keyword>
<dbReference type="STRING" id="1147741.A0A0R3S0P8"/>